<sequence>MLQQAQLPSPALTSPADLIAGANQSGKPSAAKDPLMEKAKEFETVFLNEMLQNMFTGLDEGGTYGNGEGSEAWKSMLINEYANTMSQSGGIGIAASVHSQLLQLQENAV</sequence>
<reference evidence="3 4" key="1">
    <citation type="submission" date="2016-10" db="EMBL/GenBank/DDBJ databases">
        <authorList>
            <person name="Varghese N."/>
            <person name="Submissions S."/>
        </authorList>
    </citation>
    <scope>NUCLEOTIDE SEQUENCE [LARGE SCALE GENOMIC DNA]</scope>
    <source>
        <strain evidence="3 4">DSM 16392</strain>
    </source>
</reference>
<protein>
    <submittedName>
        <fullName evidence="3">Rod binding protein</fullName>
    </submittedName>
</protein>
<dbReference type="Pfam" id="PF10135">
    <property type="entry name" value="Rod-binding"/>
    <property type="match status" value="1"/>
</dbReference>
<evidence type="ECO:0000256" key="1">
    <source>
        <dbReference type="SAM" id="MobiDB-lite"/>
    </source>
</evidence>
<dbReference type="InterPro" id="IPR019301">
    <property type="entry name" value="Flagellar_prot_FlgJ_N"/>
</dbReference>
<evidence type="ECO:0000259" key="2">
    <source>
        <dbReference type="Pfam" id="PF10135"/>
    </source>
</evidence>
<name>A0A1I4CCL5_9HYPH</name>
<dbReference type="RefSeq" id="WP_093521269.1">
    <property type="nucleotide sequence ID" value="NZ_FOSK01000009.1"/>
</dbReference>
<gene>
    <name evidence="3" type="ORF">SAMN04488518_10962</name>
</gene>
<comment type="caution">
    <text evidence="3">The sequence shown here is derived from an EMBL/GenBank/DDBJ whole genome shotgun (WGS) entry which is preliminary data.</text>
</comment>
<dbReference type="Proteomes" id="UP000199598">
    <property type="component" value="Unassembled WGS sequence"/>
</dbReference>
<accession>A0A1I4CCL5</accession>
<organism evidence="3 4">
    <name type="scientific">Pseudovibrio ascidiaceicola</name>
    <dbReference type="NCBI Taxonomy" id="285279"/>
    <lineage>
        <taxon>Bacteria</taxon>
        <taxon>Pseudomonadati</taxon>
        <taxon>Pseudomonadota</taxon>
        <taxon>Alphaproteobacteria</taxon>
        <taxon>Hyphomicrobiales</taxon>
        <taxon>Stappiaceae</taxon>
        <taxon>Pseudovibrio</taxon>
    </lineage>
</organism>
<proteinExistence type="predicted"/>
<feature type="domain" description="Flagellar protein FlgJ N-terminal" evidence="2">
    <location>
        <begin position="53"/>
        <end position="99"/>
    </location>
</feature>
<evidence type="ECO:0000313" key="3">
    <source>
        <dbReference type="EMBL" id="SFK78513.1"/>
    </source>
</evidence>
<keyword evidence="4" id="KW-1185">Reference proteome</keyword>
<dbReference type="EMBL" id="FOSK01000009">
    <property type="protein sequence ID" value="SFK78513.1"/>
    <property type="molecule type" value="Genomic_DNA"/>
</dbReference>
<feature type="region of interest" description="Disordered" evidence="1">
    <location>
        <begin position="1"/>
        <end position="35"/>
    </location>
</feature>
<evidence type="ECO:0000313" key="4">
    <source>
        <dbReference type="Proteomes" id="UP000199598"/>
    </source>
</evidence>